<organism evidence="1 2">
    <name type="scientific">Mycobacterium paragordonae</name>
    <dbReference type="NCBI Taxonomy" id="1389713"/>
    <lineage>
        <taxon>Bacteria</taxon>
        <taxon>Bacillati</taxon>
        <taxon>Actinomycetota</taxon>
        <taxon>Actinomycetes</taxon>
        <taxon>Mycobacteriales</taxon>
        <taxon>Mycobacteriaceae</taxon>
        <taxon>Mycobacterium</taxon>
    </lineage>
</organism>
<dbReference type="Pfam" id="PF22234">
    <property type="entry name" value="Rv2466c-like"/>
    <property type="match status" value="1"/>
</dbReference>
<dbReference type="SUPFAM" id="SSF52833">
    <property type="entry name" value="Thioredoxin-like"/>
    <property type="match status" value="1"/>
</dbReference>
<evidence type="ECO:0008006" key="3">
    <source>
        <dbReference type="Google" id="ProtNLM"/>
    </source>
</evidence>
<dbReference type="Proteomes" id="UP000465240">
    <property type="component" value="Unassembled WGS sequence"/>
</dbReference>
<dbReference type="InterPro" id="IPR036249">
    <property type="entry name" value="Thioredoxin-like_sf"/>
</dbReference>
<name>A0ABQ1C0W2_9MYCO</name>
<comment type="caution">
    <text evidence="1">The sequence shown here is derived from an EMBL/GenBank/DDBJ whole genome shotgun (WGS) entry which is preliminary data.</text>
</comment>
<dbReference type="Gene3D" id="3.40.30.10">
    <property type="entry name" value="Glutaredoxin"/>
    <property type="match status" value="1"/>
</dbReference>
<proteinExistence type="predicted"/>
<sequence>MTAIDLYLDPVCPFSWVTSRWLLDAADKTGRPVVLRQMSLAVLNEGEDADEAHQRMFERSRRLGRLFAAVTDRHGPEAFARLYEPIGTRLHVEKEEVTPGFVADVLSDLGLEDSLSNALDENKYDSKYDEAVRRAHAASQDALGDEAGSPIIAIDGRAFFGPVLTDLPEPDDRVVLLDAVVSAAGVPAFAVLQRPHG</sequence>
<reference evidence="1 2" key="1">
    <citation type="journal article" date="2019" name="Emerg. Microbes Infect.">
        <title>Comprehensive subspecies identification of 175 nontuberculous mycobacteria species based on 7547 genomic profiles.</title>
        <authorList>
            <person name="Matsumoto Y."/>
            <person name="Kinjo T."/>
            <person name="Motooka D."/>
            <person name="Nabeya D."/>
            <person name="Jung N."/>
            <person name="Uechi K."/>
            <person name="Horii T."/>
            <person name="Iida T."/>
            <person name="Fujita J."/>
            <person name="Nakamura S."/>
        </authorList>
    </citation>
    <scope>NUCLEOTIDE SEQUENCE [LARGE SCALE GENOMIC DNA]</scope>
    <source>
        <strain evidence="1 2">JCM 18565</strain>
    </source>
</reference>
<dbReference type="InterPro" id="IPR053977">
    <property type="entry name" value="Rv2466c-like"/>
</dbReference>
<evidence type="ECO:0000313" key="1">
    <source>
        <dbReference type="EMBL" id="GFG77793.1"/>
    </source>
</evidence>
<accession>A0ABQ1C0W2</accession>
<protein>
    <recommendedName>
        <fullName evidence="3">Disulfide bond formation protein DsbA</fullName>
    </recommendedName>
</protein>
<dbReference type="RefSeq" id="WP_120791963.1">
    <property type="nucleotide sequence ID" value="NZ_BLKX01000001.1"/>
</dbReference>
<dbReference type="EMBL" id="BLKX01000001">
    <property type="protein sequence ID" value="GFG77793.1"/>
    <property type="molecule type" value="Genomic_DNA"/>
</dbReference>
<evidence type="ECO:0000313" key="2">
    <source>
        <dbReference type="Proteomes" id="UP000465240"/>
    </source>
</evidence>
<keyword evidence="2" id="KW-1185">Reference proteome</keyword>
<gene>
    <name evidence="1" type="ORF">MPRG_10690</name>
</gene>